<dbReference type="AlphaFoldDB" id="A0A1G9LEI4"/>
<dbReference type="Proteomes" id="UP000199476">
    <property type="component" value="Unassembled WGS sequence"/>
</dbReference>
<reference evidence="3 4" key="1">
    <citation type="submission" date="2016-10" db="EMBL/GenBank/DDBJ databases">
        <authorList>
            <person name="de Groot N.N."/>
        </authorList>
    </citation>
    <scope>NUCLEOTIDE SEQUENCE [LARGE SCALE GENOMIC DNA]</scope>
    <source>
        <strain evidence="3 4">SLAS-1</strain>
    </source>
</reference>
<dbReference type="GO" id="GO:0006974">
    <property type="term" value="P:DNA damage response"/>
    <property type="evidence" value="ECO:0007669"/>
    <property type="project" value="TreeGrafter"/>
</dbReference>
<evidence type="ECO:0000256" key="1">
    <source>
        <dbReference type="SAM" id="Coils"/>
    </source>
</evidence>
<evidence type="ECO:0000313" key="3">
    <source>
        <dbReference type="EMBL" id="SDL60276.1"/>
    </source>
</evidence>
<keyword evidence="2" id="KW-1133">Transmembrane helix</keyword>
<evidence type="ECO:0000256" key="2">
    <source>
        <dbReference type="SAM" id="Phobius"/>
    </source>
</evidence>
<feature type="transmembrane region" description="Helical" evidence="2">
    <location>
        <begin position="6"/>
        <end position="22"/>
    </location>
</feature>
<gene>
    <name evidence="3" type="ORF">SAMN04488692_10636</name>
</gene>
<feature type="coiled-coil region" evidence="1">
    <location>
        <begin position="203"/>
        <end position="230"/>
    </location>
</feature>
<protein>
    <submittedName>
        <fullName evidence="3">Uncharacterized conserved protein YggE, contains kinase-interacting SIMPL domain</fullName>
    </submittedName>
</protein>
<dbReference type="PANTHER" id="PTHR34387">
    <property type="entry name" value="SLR1258 PROTEIN"/>
    <property type="match status" value="1"/>
</dbReference>
<dbReference type="GO" id="GO:0016301">
    <property type="term" value="F:kinase activity"/>
    <property type="evidence" value="ECO:0007669"/>
    <property type="project" value="UniProtKB-KW"/>
</dbReference>
<dbReference type="RefSeq" id="WP_159429816.1">
    <property type="nucleotide sequence ID" value="NZ_FNGO01000006.1"/>
</dbReference>
<keyword evidence="2" id="KW-0812">Transmembrane</keyword>
<accession>A0A1G9LEI4</accession>
<keyword evidence="4" id="KW-1185">Reference proteome</keyword>
<sequence>MGRKGYYILIGLVLVAVMLIILPQEMTLLRRDEAPAEVAEIENSPEEEAIAPENMVDIDELEEEFELDTGELEERMEAVEKQLVAAEERDKETEIEISHRETLEVSPELAEITMAVENQGEDISEVHSENAAQLNEARSLLSDEYDLEFETLAFRIRQDRDDNYIVINLIKTEITELDKLGEIIDSSVEAGINRIDSIDYDLVERAEVQSRATSQAIEEIKAKAEEITAEFGGADYRFSRIKIDDGIKAGSFSPFESGLRAETMADGTPDITPGDIEVTTEIEATVKY</sequence>
<keyword evidence="2" id="KW-0472">Membrane</keyword>
<evidence type="ECO:0000313" key="4">
    <source>
        <dbReference type="Proteomes" id="UP000199476"/>
    </source>
</evidence>
<dbReference type="OrthoDB" id="9785192at2"/>
<dbReference type="Gene3D" id="3.30.70.2970">
    <property type="entry name" value="Protein of unknown function (DUF541), domain 2"/>
    <property type="match status" value="1"/>
</dbReference>
<dbReference type="InterPro" id="IPR007497">
    <property type="entry name" value="SIMPL/DUF541"/>
</dbReference>
<name>A0A1G9LEI4_9FIRM</name>
<dbReference type="InterPro" id="IPR052022">
    <property type="entry name" value="26kDa_periplasmic_antigen"/>
</dbReference>
<dbReference type="Pfam" id="PF04402">
    <property type="entry name" value="SIMPL"/>
    <property type="match status" value="1"/>
</dbReference>
<proteinExistence type="predicted"/>
<keyword evidence="3" id="KW-0418">Kinase</keyword>
<dbReference type="STRING" id="321763.SAMN04488692_10636"/>
<dbReference type="EMBL" id="FNGO01000006">
    <property type="protein sequence ID" value="SDL60276.1"/>
    <property type="molecule type" value="Genomic_DNA"/>
</dbReference>
<dbReference type="PANTHER" id="PTHR34387:SF2">
    <property type="entry name" value="SLR1258 PROTEIN"/>
    <property type="match status" value="1"/>
</dbReference>
<keyword evidence="3" id="KW-0808">Transferase</keyword>
<feature type="coiled-coil region" evidence="1">
    <location>
        <begin position="62"/>
        <end position="96"/>
    </location>
</feature>
<organism evidence="3 4">
    <name type="scientific">Halarsenatibacter silvermanii</name>
    <dbReference type="NCBI Taxonomy" id="321763"/>
    <lineage>
        <taxon>Bacteria</taxon>
        <taxon>Bacillati</taxon>
        <taxon>Bacillota</taxon>
        <taxon>Clostridia</taxon>
        <taxon>Halanaerobiales</taxon>
        <taxon>Halarsenatibacteraceae</taxon>
        <taxon>Halarsenatibacter</taxon>
    </lineage>
</organism>
<keyword evidence="1" id="KW-0175">Coiled coil</keyword>
<dbReference type="Gene3D" id="3.30.110.170">
    <property type="entry name" value="Protein of unknown function (DUF541), domain 1"/>
    <property type="match status" value="1"/>
</dbReference>